<dbReference type="Proteomes" id="UP000017836">
    <property type="component" value="Unassembled WGS sequence"/>
</dbReference>
<evidence type="ECO:0000313" key="5">
    <source>
        <dbReference type="Proteomes" id="UP000017836"/>
    </source>
</evidence>
<organism evidence="4 5">
    <name type="scientific">Amborella trichopoda</name>
    <dbReference type="NCBI Taxonomy" id="13333"/>
    <lineage>
        <taxon>Eukaryota</taxon>
        <taxon>Viridiplantae</taxon>
        <taxon>Streptophyta</taxon>
        <taxon>Embryophyta</taxon>
        <taxon>Tracheophyta</taxon>
        <taxon>Spermatophyta</taxon>
        <taxon>Magnoliopsida</taxon>
        <taxon>Amborellales</taxon>
        <taxon>Amborellaceae</taxon>
        <taxon>Amborella</taxon>
    </lineage>
</organism>
<dbReference type="OMA" id="YVLESVN"/>
<keyword evidence="3" id="KW-0812">Transmembrane</keyword>
<protein>
    <recommendedName>
        <fullName evidence="2">N-acetylglucosaminylphosphatidylinositol deacetylase</fullName>
        <ecNumber evidence="2">3.5.1.89</ecNumber>
    </recommendedName>
</protein>
<dbReference type="GO" id="GO:0005783">
    <property type="term" value="C:endoplasmic reticulum"/>
    <property type="evidence" value="ECO:0000318"/>
    <property type="project" value="GO_Central"/>
</dbReference>
<dbReference type="GO" id="GO:0000225">
    <property type="term" value="F:N-acetylglucosaminylphosphatidylinositol deacetylase activity"/>
    <property type="evidence" value="ECO:0000318"/>
    <property type="project" value="GO_Central"/>
</dbReference>
<dbReference type="Gene3D" id="3.40.50.10320">
    <property type="entry name" value="LmbE-like"/>
    <property type="match status" value="1"/>
</dbReference>
<keyword evidence="3" id="KW-1133">Transmembrane helix</keyword>
<dbReference type="Gramene" id="ERM96140">
    <property type="protein sequence ID" value="ERM96140"/>
    <property type="gene ID" value="AMTR_s00001p00033800"/>
</dbReference>
<comment type="similarity">
    <text evidence="1">Belongs to the PIGL family.</text>
</comment>
<reference evidence="5" key="1">
    <citation type="journal article" date="2013" name="Science">
        <title>The Amborella genome and the evolution of flowering plants.</title>
        <authorList>
            <consortium name="Amborella Genome Project"/>
        </authorList>
    </citation>
    <scope>NUCLEOTIDE SEQUENCE [LARGE SCALE GENOMIC DNA]</scope>
</reference>
<dbReference type="Pfam" id="PF02585">
    <property type="entry name" value="PIG-L"/>
    <property type="match status" value="1"/>
</dbReference>
<dbReference type="KEGG" id="atr:18424082"/>
<evidence type="ECO:0000256" key="3">
    <source>
        <dbReference type="SAM" id="Phobius"/>
    </source>
</evidence>
<keyword evidence="3" id="KW-0472">Membrane</keyword>
<dbReference type="OrthoDB" id="440160at2759"/>
<dbReference type="STRING" id="13333.W1NLM6"/>
<dbReference type="InterPro" id="IPR003737">
    <property type="entry name" value="GlcNAc_PI_deacetylase-related"/>
</dbReference>
<evidence type="ECO:0000256" key="2">
    <source>
        <dbReference type="ARBA" id="ARBA00012176"/>
    </source>
</evidence>
<name>W1NLM6_AMBTC</name>
<dbReference type="EMBL" id="KI397142">
    <property type="protein sequence ID" value="ERM96140.1"/>
    <property type="molecule type" value="Genomic_DNA"/>
</dbReference>
<evidence type="ECO:0000313" key="4">
    <source>
        <dbReference type="EMBL" id="ERM96140.1"/>
    </source>
</evidence>
<dbReference type="PANTHER" id="PTHR12993">
    <property type="entry name" value="N-ACETYLGLUCOSAMINYL-PHOSPHATIDYLINOSITOL DE-N-ACETYLASE-RELATED"/>
    <property type="match status" value="1"/>
</dbReference>
<dbReference type="EC" id="3.5.1.89" evidence="2"/>
<dbReference type="UniPathway" id="UPA00196"/>
<sequence length="262" mass="29551">MVWLGICMLIILWVVSFFVVLYGLSGRNGTLFLSSGAGDITKKMNILLVIAHPDDESMFFIPTIIKLTSAGHNLHILCISTGDADGKGSVRSEELYCACTVLKVPIQNVKIINHASLQDGFNRTWRHTLLATIIGEEAKSWDVDVLITFDNYGVSGHPNHCAVHRGIRLLLRDSMWANTLAWELVSTNIVRKYCGPVDIWCSMLHSLLHQKGQVHCFVNAHPTVSFNAMAQHKSQWVWFRKLFVLLSSYSYVNSLRELRRTP</sequence>
<keyword evidence="5" id="KW-1185">Reference proteome</keyword>
<feature type="transmembrane region" description="Helical" evidence="3">
    <location>
        <begin position="6"/>
        <end position="24"/>
    </location>
</feature>
<accession>W1NLM6</accession>
<dbReference type="InterPro" id="IPR024078">
    <property type="entry name" value="LmbE-like_dom_sf"/>
</dbReference>
<dbReference type="GO" id="GO:0016020">
    <property type="term" value="C:membrane"/>
    <property type="evidence" value="ECO:0007669"/>
    <property type="project" value="GOC"/>
</dbReference>
<dbReference type="PANTHER" id="PTHR12993:SF11">
    <property type="entry name" value="N-ACETYLGLUCOSAMINYL-PHOSPHATIDYLINOSITOL DE-N-ACETYLASE"/>
    <property type="match status" value="1"/>
</dbReference>
<dbReference type="GO" id="GO:0006506">
    <property type="term" value="P:GPI anchor biosynthetic process"/>
    <property type="evidence" value="ECO:0007669"/>
    <property type="project" value="UniProtKB-UniPathway"/>
</dbReference>
<dbReference type="HOGENOM" id="CLU_034979_2_0_1"/>
<dbReference type="SUPFAM" id="SSF102588">
    <property type="entry name" value="LmbE-like"/>
    <property type="match status" value="1"/>
</dbReference>
<proteinExistence type="inferred from homology"/>
<dbReference type="AlphaFoldDB" id="W1NLM6"/>
<evidence type="ECO:0000256" key="1">
    <source>
        <dbReference type="ARBA" id="ARBA00006066"/>
    </source>
</evidence>
<gene>
    <name evidence="4" type="ORF">AMTR_s00001p00033800</name>
</gene>
<dbReference type="eggNOG" id="KOG3332">
    <property type="taxonomic scope" value="Eukaryota"/>
</dbReference>